<proteinExistence type="predicted"/>
<evidence type="ECO:0000313" key="2">
    <source>
        <dbReference type="EMBL" id="TWV53786.1"/>
    </source>
</evidence>
<protein>
    <recommendedName>
        <fullName evidence="4">SH3 domain-containing protein</fullName>
    </recommendedName>
</protein>
<sequence>MQIRSIAVAAAGVVLAGGLGTLPAAAHPTVVPAAADRCAQQAAWQNTRTGLHLDVTGGDGKTCDGRRNQHFASAPVADVSGAAVKTIRVKGTHVALRECPRTSCGVAVRVSNATLRAYCQTDRHTNKVSGNKWWTKVSLLSGSDPAWVSNYYVRGAAPKVPHLPTC</sequence>
<accession>A0A5C6JY63</accession>
<name>A0A5C6JY63_9ACTN</name>
<organism evidence="2 3">
    <name type="scientific">Streptomyces misionensis</name>
    <dbReference type="NCBI Taxonomy" id="67331"/>
    <lineage>
        <taxon>Bacteria</taxon>
        <taxon>Bacillati</taxon>
        <taxon>Actinomycetota</taxon>
        <taxon>Actinomycetes</taxon>
        <taxon>Kitasatosporales</taxon>
        <taxon>Streptomycetaceae</taxon>
        <taxon>Streptomyces</taxon>
    </lineage>
</organism>
<keyword evidence="3" id="KW-1185">Reference proteome</keyword>
<feature type="signal peptide" evidence="1">
    <location>
        <begin position="1"/>
        <end position="26"/>
    </location>
</feature>
<dbReference type="AlphaFoldDB" id="A0A5C6JY63"/>
<dbReference type="Proteomes" id="UP000320481">
    <property type="component" value="Unassembled WGS sequence"/>
</dbReference>
<comment type="caution">
    <text evidence="2">The sequence shown here is derived from an EMBL/GenBank/DDBJ whole genome shotgun (WGS) entry which is preliminary data.</text>
</comment>
<reference evidence="2" key="1">
    <citation type="journal article" date="2019" name="Microbiol. Resour. Announc.">
        <title>Draft Genomic Sequences of Streptomyces misionensis and Streptomyces albidoflavus, bacteria applied for phytopathogen biocontrol.</title>
        <authorList>
            <person name="Pylro V."/>
            <person name="Dias A."/>
            <person name="Andreote F."/>
            <person name="Varani A."/>
            <person name="Andreote C."/>
            <person name="Bernardo E."/>
            <person name="Martins T."/>
        </authorList>
    </citation>
    <scope>NUCLEOTIDE SEQUENCE [LARGE SCALE GENOMIC DNA]</scope>
    <source>
        <strain evidence="2">66</strain>
    </source>
</reference>
<gene>
    <name evidence="2" type="ORF">FRZ03_08880</name>
</gene>
<keyword evidence="1" id="KW-0732">Signal</keyword>
<evidence type="ECO:0008006" key="4">
    <source>
        <dbReference type="Google" id="ProtNLM"/>
    </source>
</evidence>
<evidence type="ECO:0000313" key="3">
    <source>
        <dbReference type="Proteomes" id="UP000320481"/>
    </source>
</evidence>
<evidence type="ECO:0000256" key="1">
    <source>
        <dbReference type="SAM" id="SignalP"/>
    </source>
</evidence>
<feature type="chain" id="PRO_5022888026" description="SH3 domain-containing protein" evidence="1">
    <location>
        <begin position="27"/>
        <end position="166"/>
    </location>
</feature>
<dbReference type="EMBL" id="VOGW01000049">
    <property type="protein sequence ID" value="TWV53786.1"/>
    <property type="molecule type" value="Genomic_DNA"/>
</dbReference>